<dbReference type="Proteomes" id="UP001158576">
    <property type="component" value="Chromosome XSR"/>
</dbReference>
<accession>A0ABN7SHW5</accession>
<reference evidence="2 3" key="1">
    <citation type="submission" date="2021-04" db="EMBL/GenBank/DDBJ databases">
        <authorList>
            <person name="Bliznina A."/>
        </authorList>
    </citation>
    <scope>NUCLEOTIDE SEQUENCE [LARGE SCALE GENOMIC DNA]</scope>
</reference>
<dbReference type="Pfam" id="PF07412">
    <property type="entry name" value="Geminin"/>
    <property type="match status" value="1"/>
</dbReference>
<dbReference type="InterPro" id="IPR022786">
    <property type="entry name" value="Geminin/Multicilin"/>
</dbReference>
<sequence length="112" mass="12698">MAFKRDSKKILETKGVQYSPVKNAVDSAVDLESSQPNDAYWKSLAEEREKALNETLEENKSLCEIMEVRQQELEELAVENAELTEENRLLADKAASLSHFEKIIAELTNEIA</sequence>
<dbReference type="EMBL" id="OU015569">
    <property type="protein sequence ID" value="CAG5098542.1"/>
    <property type="molecule type" value="Genomic_DNA"/>
</dbReference>
<gene>
    <name evidence="2" type="ORF">OKIOD_LOCUS7319</name>
</gene>
<protein>
    <submittedName>
        <fullName evidence="2">Oidioi.mRNA.OKI2018_I69.XSR.g15761.t1.cds</fullName>
    </submittedName>
</protein>
<feature type="coiled-coil region" evidence="1">
    <location>
        <begin position="66"/>
        <end position="93"/>
    </location>
</feature>
<name>A0ABN7SHW5_OIKDI</name>
<keyword evidence="1" id="KW-0175">Coiled coil</keyword>
<evidence type="ECO:0000313" key="2">
    <source>
        <dbReference type="EMBL" id="CAG5098542.1"/>
    </source>
</evidence>
<proteinExistence type="predicted"/>
<organism evidence="2 3">
    <name type="scientific">Oikopleura dioica</name>
    <name type="common">Tunicate</name>
    <dbReference type="NCBI Taxonomy" id="34765"/>
    <lineage>
        <taxon>Eukaryota</taxon>
        <taxon>Metazoa</taxon>
        <taxon>Chordata</taxon>
        <taxon>Tunicata</taxon>
        <taxon>Appendicularia</taxon>
        <taxon>Copelata</taxon>
        <taxon>Oikopleuridae</taxon>
        <taxon>Oikopleura</taxon>
    </lineage>
</organism>
<dbReference type="Gene3D" id="1.20.5.1180">
    <property type="entry name" value="Geminin coiled-coil domain"/>
    <property type="match status" value="1"/>
</dbReference>
<evidence type="ECO:0000313" key="3">
    <source>
        <dbReference type="Proteomes" id="UP001158576"/>
    </source>
</evidence>
<keyword evidence="3" id="KW-1185">Reference proteome</keyword>
<dbReference type="SUPFAM" id="SSF111469">
    <property type="entry name" value="Geminin coiled-coil domain"/>
    <property type="match status" value="1"/>
</dbReference>
<evidence type="ECO:0000256" key="1">
    <source>
        <dbReference type="SAM" id="Coils"/>
    </source>
</evidence>